<dbReference type="AlphaFoldDB" id="A0A915ELZ0"/>
<reference evidence="2" key="1">
    <citation type="submission" date="2022-11" db="UniProtKB">
        <authorList>
            <consortium name="WormBaseParasite"/>
        </authorList>
    </citation>
    <scope>IDENTIFICATION</scope>
</reference>
<organism evidence="1 2">
    <name type="scientific">Ditylenchus dipsaci</name>
    <dbReference type="NCBI Taxonomy" id="166011"/>
    <lineage>
        <taxon>Eukaryota</taxon>
        <taxon>Metazoa</taxon>
        <taxon>Ecdysozoa</taxon>
        <taxon>Nematoda</taxon>
        <taxon>Chromadorea</taxon>
        <taxon>Rhabditida</taxon>
        <taxon>Tylenchina</taxon>
        <taxon>Tylenchomorpha</taxon>
        <taxon>Sphaerularioidea</taxon>
        <taxon>Anguinidae</taxon>
        <taxon>Anguininae</taxon>
        <taxon>Ditylenchus</taxon>
    </lineage>
</organism>
<proteinExistence type="predicted"/>
<evidence type="ECO:0000313" key="2">
    <source>
        <dbReference type="WBParaSite" id="jg8185"/>
    </source>
</evidence>
<dbReference type="Proteomes" id="UP000887574">
    <property type="component" value="Unplaced"/>
</dbReference>
<keyword evidence="1" id="KW-1185">Reference proteome</keyword>
<dbReference type="WBParaSite" id="jg8185">
    <property type="protein sequence ID" value="jg8185"/>
    <property type="gene ID" value="jg8185"/>
</dbReference>
<sequence length="625" mass="71746">MPRSHYGYDPPEKTPEEDFIQDYENRLCLDETGYMITSSSANNYTQACFSLTEYYGGLMGFNRVEQSIFLVEGAKSIPYYYYEKKQSPCRIVDSKEAHLEKMKNCSIFLSAENYGMLCCCYKQKDTCHFPNPVSYHFRGSSARNDLLPYRLTCAYGNYSYSDIKKAAEGEAAKVSWLKQENPADDYKLESTGNKCKTVYEFTKTNFIMKMNSESKLHCENPPSKQFLCELQDRVCPGEKPTYTSFSVKCCCGGEVETLDNGEQRIKPEDLCNLDFLSHHVQDNFEEVFNKPLCSYSKYFHRLFGNYYKEGVTEYFSCNVYYDIILNKVVYLLDGNNIEFLYDPSYSQDATYKAFQDNPRRAFYVQKCNLEMKLRAQPDNKDKVMKKCLKYESQKPVSSKADLETEMNSVSSLVHADESFLCFAHIISTVVYRNASENQIHKTMTHKIQAGPVTNIDLKELLQLDPDNIDFQFYSCLGNNNATFFCCCFVGYGWEDCDLKSSVANYVDSYDLRMDEQSIMEVYQGQGVCVTDAVQSPSSRDNQSKNIQESIRNEDLTKCVRPIGCFRIQDLNDHKPKRFEIWAGYKSDYNPPDGYPFALVCCCIGDCKGNAVNELYGLAINDAAKT</sequence>
<protein>
    <submittedName>
        <fullName evidence="2">Uncharacterized protein</fullName>
    </submittedName>
</protein>
<accession>A0A915ELZ0</accession>
<name>A0A915ELZ0_9BILA</name>
<evidence type="ECO:0000313" key="1">
    <source>
        <dbReference type="Proteomes" id="UP000887574"/>
    </source>
</evidence>